<evidence type="ECO:0000256" key="1">
    <source>
        <dbReference type="SAM" id="MobiDB-lite"/>
    </source>
</evidence>
<dbReference type="AlphaFoldDB" id="A0A1V4K0A4"/>
<comment type="caution">
    <text evidence="2">The sequence shown here is derived from an EMBL/GenBank/DDBJ whole genome shotgun (WGS) entry which is preliminary data.</text>
</comment>
<feature type="compositionally biased region" description="Basic and acidic residues" evidence="1">
    <location>
        <begin position="102"/>
        <end position="117"/>
    </location>
</feature>
<sequence length="124" mass="13712">MFVLQPGSGGSCPAVGLCFGISFVHEEALMTLQPFSKKKPEIVALNDKEKITEEKTTSLIKGTKRNWLEKRLGRHRRHAVLGKLCRLRSALTLGAGKPGLEMGRDTAPVHESQDPRQELSLGRH</sequence>
<organism evidence="2 3">
    <name type="scientific">Patagioenas fasciata monilis</name>
    <dbReference type="NCBI Taxonomy" id="372326"/>
    <lineage>
        <taxon>Eukaryota</taxon>
        <taxon>Metazoa</taxon>
        <taxon>Chordata</taxon>
        <taxon>Craniata</taxon>
        <taxon>Vertebrata</taxon>
        <taxon>Euteleostomi</taxon>
        <taxon>Archelosauria</taxon>
        <taxon>Archosauria</taxon>
        <taxon>Dinosauria</taxon>
        <taxon>Saurischia</taxon>
        <taxon>Theropoda</taxon>
        <taxon>Coelurosauria</taxon>
        <taxon>Aves</taxon>
        <taxon>Neognathae</taxon>
        <taxon>Neoaves</taxon>
        <taxon>Columbimorphae</taxon>
        <taxon>Columbiformes</taxon>
        <taxon>Columbidae</taxon>
        <taxon>Patagioenas</taxon>
    </lineage>
</organism>
<accession>A0A1V4K0A4</accession>
<gene>
    <name evidence="2" type="ORF">AV530_014916</name>
</gene>
<keyword evidence="3" id="KW-1185">Reference proteome</keyword>
<name>A0A1V4K0A4_PATFA</name>
<feature type="region of interest" description="Disordered" evidence="1">
    <location>
        <begin position="95"/>
        <end position="124"/>
    </location>
</feature>
<protein>
    <submittedName>
        <fullName evidence="2">Uncharacterized protein</fullName>
    </submittedName>
</protein>
<reference evidence="2 3" key="1">
    <citation type="submission" date="2016-02" db="EMBL/GenBank/DDBJ databases">
        <title>Band-tailed pigeon sequencing and assembly.</title>
        <authorList>
            <person name="Soares A.E."/>
            <person name="Novak B.J."/>
            <person name="Rice E.S."/>
            <person name="O'Connell B."/>
            <person name="Chang D."/>
            <person name="Weber S."/>
            <person name="Shapiro B."/>
        </authorList>
    </citation>
    <scope>NUCLEOTIDE SEQUENCE [LARGE SCALE GENOMIC DNA]</scope>
    <source>
        <strain evidence="2">BTP2013</strain>
        <tissue evidence="2">Blood</tissue>
    </source>
</reference>
<proteinExistence type="predicted"/>
<evidence type="ECO:0000313" key="2">
    <source>
        <dbReference type="EMBL" id="OPJ77888.1"/>
    </source>
</evidence>
<dbReference type="EMBL" id="LSYS01005191">
    <property type="protein sequence ID" value="OPJ77888.1"/>
    <property type="molecule type" value="Genomic_DNA"/>
</dbReference>
<evidence type="ECO:0000313" key="3">
    <source>
        <dbReference type="Proteomes" id="UP000190648"/>
    </source>
</evidence>
<dbReference type="Proteomes" id="UP000190648">
    <property type="component" value="Unassembled WGS sequence"/>
</dbReference>